<proteinExistence type="predicted"/>
<sequence length="286" mass="31199">MGDPGQQSTLAHMDDFVSLRVSVVRVSSFLLRLELVHTRRPSWVSSCCAHSRRDIIRPVYVGLCIIPGLPQTDYACRYSGMTLAYIVAQFSYRICAVSYVICCAWSQSGTGHESRLSTGKNVRGASLRLLDSLFRLRLAATATMSSGGQQQLRFRWEGRTRAAMGLGVVLAAGRSPVLLREEGRYVSGRGHRRAPRGDRCRFALTPGGKNRTCLQGGVVPPRLFPQAGAVLWGSGAAPATRPRRAKARPLLTRPDLFDVLRSAVLVSVFSGGFPCPGLTLSPRSRI</sequence>
<gene>
    <name evidence="1" type="ORF">NDU88_006199</name>
</gene>
<reference evidence="1" key="1">
    <citation type="journal article" date="2022" name="bioRxiv">
        <title>Sequencing and chromosome-scale assembly of the giantPleurodeles waltlgenome.</title>
        <authorList>
            <person name="Brown T."/>
            <person name="Elewa A."/>
            <person name="Iarovenko S."/>
            <person name="Subramanian E."/>
            <person name="Araus A.J."/>
            <person name="Petzold A."/>
            <person name="Susuki M."/>
            <person name="Suzuki K.-i.T."/>
            <person name="Hayashi T."/>
            <person name="Toyoda A."/>
            <person name="Oliveira C."/>
            <person name="Osipova E."/>
            <person name="Leigh N.D."/>
            <person name="Simon A."/>
            <person name="Yun M.H."/>
        </authorList>
    </citation>
    <scope>NUCLEOTIDE SEQUENCE</scope>
    <source>
        <strain evidence="1">20211129_DDA</strain>
        <tissue evidence="1">Liver</tissue>
    </source>
</reference>
<evidence type="ECO:0000313" key="2">
    <source>
        <dbReference type="Proteomes" id="UP001066276"/>
    </source>
</evidence>
<comment type="caution">
    <text evidence="1">The sequence shown here is derived from an EMBL/GenBank/DDBJ whole genome shotgun (WGS) entry which is preliminary data.</text>
</comment>
<accession>A0AAV7LND2</accession>
<dbReference type="Proteomes" id="UP001066276">
    <property type="component" value="Chromosome 11"/>
</dbReference>
<name>A0AAV7LND2_PLEWA</name>
<dbReference type="EMBL" id="JANPWB010000015">
    <property type="protein sequence ID" value="KAJ1093090.1"/>
    <property type="molecule type" value="Genomic_DNA"/>
</dbReference>
<evidence type="ECO:0000313" key="1">
    <source>
        <dbReference type="EMBL" id="KAJ1093090.1"/>
    </source>
</evidence>
<organism evidence="1 2">
    <name type="scientific">Pleurodeles waltl</name>
    <name type="common">Iberian ribbed newt</name>
    <dbReference type="NCBI Taxonomy" id="8319"/>
    <lineage>
        <taxon>Eukaryota</taxon>
        <taxon>Metazoa</taxon>
        <taxon>Chordata</taxon>
        <taxon>Craniata</taxon>
        <taxon>Vertebrata</taxon>
        <taxon>Euteleostomi</taxon>
        <taxon>Amphibia</taxon>
        <taxon>Batrachia</taxon>
        <taxon>Caudata</taxon>
        <taxon>Salamandroidea</taxon>
        <taxon>Salamandridae</taxon>
        <taxon>Pleurodelinae</taxon>
        <taxon>Pleurodeles</taxon>
    </lineage>
</organism>
<protein>
    <submittedName>
        <fullName evidence="1">Uncharacterized protein</fullName>
    </submittedName>
</protein>
<keyword evidence="2" id="KW-1185">Reference proteome</keyword>
<dbReference type="AlphaFoldDB" id="A0AAV7LND2"/>